<dbReference type="KEGG" id="cai:Caci_1655"/>
<evidence type="ECO:0000256" key="1">
    <source>
        <dbReference type="SAM" id="MobiDB-lite"/>
    </source>
</evidence>
<dbReference type="HOGENOM" id="CLU_2714971_0_0_11"/>
<dbReference type="STRING" id="479433.Caci_1655"/>
<protein>
    <submittedName>
        <fullName evidence="2">Uncharacterized protein</fullName>
    </submittedName>
</protein>
<name>C7QBJ9_CATAD</name>
<gene>
    <name evidence="2" type="ordered locus">Caci_1655</name>
</gene>
<proteinExistence type="predicted"/>
<dbReference type="AlphaFoldDB" id="C7QBJ9"/>
<sequence length="72" mass="7362">MTATPAMPATPCTAADRHADPDSDRPMTATPEMAATPCTAADRHANANAAFIPARHDDPPASHLPSSDGEPA</sequence>
<feature type="region of interest" description="Disordered" evidence="1">
    <location>
        <begin position="1"/>
        <end position="72"/>
    </location>
</feature>
<evidence type="ECO:0000313" key="3">
    <source>
        <dbReference type="Proteomes" id="UP000000851"/>
    </source>
</evidence>
<evidence type="ECO:0000313" key="2">
    <source>
        <dbReference type="EMBL" id="ACU70576.1"/>
    </source>
</evidence>
<dbReference type="InParanoid" id="C7QBJ9"/>
<dbReference type="Proteomes" id="UP000000851">
    <property type="component" value="Chromosome"/>
</dbReference>
<feature type="compositionally biased region" description="Basic and acidic residues" evidence="1">
    <location>
        <begin position="15"/>
        <end position="25"/>
    </location>
</feature>
<reference evidence="2 3" key="1">
    <citation type="journal article" date="2009" name="Stand. Genomic Sci.">
        <title>Complete genome sequence of Catenulispora acidiphila type strain (ID 139908).</title>
        <authorList>
            <person name="Copeland A."/>
            <person name="Lapidus A."/>
            <person name="Glavina Del Rio T."/>
            <person name="Nolan M."/>
            <person name="Lucas S."/>
            <person name="Chen F."/>
            <person name="Tice H."/>
            <person name="Cheng J.F."/>
            <person name="Bruce D."/>
            <person name="Goodwin L."/>
            <person name="Pitluck S."/>
            <person name="Mikhailova N."/>
            <person name="Pati A."/>
            <person name="Ivanova N."/>
            <person name="Mavromatis K."/>
            <person name="Chen A."/>
            <person name="Palaniappan K."/>
            <person name="Chain P."/>
            <person name="Land M."/>
            <person name="Hauser L."/>
            <person name="Chang Y.J."/>
            <person name="Jeffries C.D."/>
            <person name="Chertkov O."/>
            <person name="Brettin T."/>
            <person name="Detter J.C."/>
            <person name="Han C."/>
            <person name="Ali Z."/>
            <person name="Tindall B.J."/>
            <person name="Goker M."/>
            <person name="Bristow J."/>
            <person name="Eisen J.A."/>
            <person name="Markowitz V."/>
            <person name="Hugenholtz P."/>
            <person name="Kyrpides N.C."/>
            <person name="Klenk H.P."/>
        </authorList>
    </citation>
    <scope>NUCLEOTIDE SEQUENCE [LARGE SCALE GENOMIC DNA]</scope>
    <source>
        <strain evidence="3">DSM 44928 / JCM 14897 / NBRC 102108 / NRRL B-24433 / ID139908</strain>
    </source>
</reference>
<dbReference type="EMBL" id="CP001700">
    <property type="protein sequence ID" value="ACU70576.1"/>
    <property type="molecule type" value="Genomic_DNA"/>
</dbReference>
<keyword evidence="3" id="KW-1185">Reference proteome</keyword>
<feature type="compositionally biased region" description="Low complexity" evidence="1">
    <location>
        <begin position="1"/>
        <end position="14"/>
    </location>
</feature>
<organism evidence="2 3">
    <name type="scientific">Catenulispora acidiphila (strain DSM 44928 / JCM 14897 / NBRC 102108 / NRRL B-24433 / ID139908)</name>
    <dbReference type="NCBI Taxonomy" id="479433"/>
    <lineage>
        <taxon>Bacteria</taxon>
        <taxon>Bacillati</taxon>
        <taxon>Actinomycetota</taxon>
        <taxon>Actinomycetes</taxon>
        <taxon>Catenulisporales</taxon>
        <taxon>Catenulisporaceae</taxon>
        <taxon>Catenulispora</taxon>
    </lineage>
</organism>
<accession>C7QBJ9</accession>